<evidence type="ECO:0000256" key="4">
    <source>
        <dbReference type="ARBA" id="ARBA00023125"/>
    </source>
</evidence>
<dbReference type="Proteomes" id="UP000217265">
    <property type="component" value="Chromosome"/>
</dbReference>
<keyword evidence="9" id="KW-1185">Reference proteome</keyword>
<dbReference type="Gene3D" id="1.10.1740.10">
    <property type="match status" value="1"/>
</dbReference>
<dbReference type="Gene3D" id="1.10.10.10">
    <property type="entry name" value="Winged helix-like DNA-binding domain superfamily/Winged helix DNA-binding domain"/>
    <property type="match status" value="1"/>
</dbReference>
<name>A0A290QA85_9BACT</name>
<dbReference type="InterPro" id="IPR039425">
    <property type="entry name" value="RNA_pol_sigma-70-like"/>
</dbReference>
<dbReference type="InterPro" id="IPR036388">
    <property type="entry name" value="WH-like_DNA-bd_sf"/>
</dbReference>
<dbReference type="InterPro" id="IPR013324">
    <property type="entry name" value="RNA_pol_sigma_r3/r4-like"/>
</dbReference>
<evidence type="ECO:0000256" key="5">
    <source>
        <dbReference type="ARBA" id="ARBA00023163"/>
    </source>
</evidence>
<sequence>MSRRGARSCREAAGLDDRGMRPKPASPFASVDPDDEARVVAAKAGDMNALDALVRRHQPWVFNLALRMVWRREAAEDATQEIFLKAVTHLGSFEGRSQFSTWLHRIAVNHLLNVRKSEMEAQSMTFDDMGRSLDSCVDSELPDESVLPVDHGLLVEEAKLGCITAMLMCLDRRQRLAFILGEIFGVTSEQGGEAMEILAENFRQLLTRARRDLYQFMQGKCGLVNALNPCRCSKKAGAFMANGWLDPAKRQFTRERLAAVQDVTPHRLDELAEMERAHAEHYRSAPLSDGPDFSAKLRAVVARSGFAKE</sequence>
<dbReference type="OrthoDB" id="9784984at2"/>
<dbReference type="KEGG" id="vbh:CMV30_17330"/>
<dbReference type="InterPro" id="IPR013325">
    <property type="entry name" value="RNA_pol_sigma_r2"/>
</dbReference>
<keyword evidence="4" id="KW-0238">DNA-binding</keyword>
<evidence type="ECO:0000256" key="1">
    <source>
        <dbReference type="ARBA" id="ARBA00010641"/>
    </source>
</evidence>
<dbReference type="NCBIfam" id="TIGR02937">
    <property type="entry name" value="sigma70-ECF"/>
    <property type="match status" value="1"/>
</dbReference>
<reference evidence="8 9" key="1">
    <citation type="submission" date="2017-09" db="EMBL/GenBank/DDBJ databases">
        <title>Complete genome sequence of Verrucomicrobial strain HZ-65, isolated from freshwater.</title>
        <authorList>
            <person name="Choi A."/>
        </authorList>
    </citation>
    <scope>NUCLEOTIDE SEQUENCE [LARGE SCALE GENOMIC DNA]</scope>
    <source>
        <strain evidence="8 9">HZ-65</strain>
    </source>
</reference>
<evidence type="ECO:0000313" key="9">
    <source>
        <dbReference type="Proteomes" id="UP000217265"/>
    </source>
</evidence>
<evidence type="ECO:0000313" key="8">
    <source>
        <dbReference type="EMBL" id="ATC65569.1"/>
    </source>
</evidence>
<evidence type="ECO:0000256" key="2">
    <source>
        <dbReference type="ARBA" id="ARBA00023015"/>
    </source>
</evidence>
<evidence type="ECO:0000256" key="3">
    <source>
        <dbReference type="ARBA" id="ARBA00023082"/>
    </source>
</evidence>
<dbReference type="EMBL" id="CP023344">
    <property type="protein sequence ID" value="ATC65569.1"/>
    <property type="molecule type" value="Genomic_DNA"/>
</dbReference>
<organism evidence="8 9">
    <name type="scientific">Nibricoccus aquaticus</name>
    <dbReference type="NCBI Taxonomy" id="2576891"/>
    <lineage>
        <taxon>Bacteria</taxon>
        <taxon>Pseudomonadati</taxon>
        <taxon>Verrucomicrobiota</taxon>
        <taxon>Opitutia</taxon>
        <taxon>Opitutales</taxon>
        <taxon>Opitutaceae</taxon>
        <taxon>Nibricoccus</taxon>
    </lineage>
</organism>
<keyword evidence="3" id="KW-0731">Sigma factor</keyword>
<feature type="domain" description="RNA polymerase sigma-70 region 2" evidence="7">
    <location>
        <begin position="53"/>
        <end position="115"/>
    </location>
</feature>
<dbReference type="PANTHER" id="PTHR43133:SF8">
    <property type="entry name" value="RNA POLYMERASE SIGMA FACTOR HI_1459-RELATED"/>
    <property type="match status" value="1"/>
</dbReference>
<dbReference type="GO" id="GO:0016987">
    <property type="term" value="F:sigma factor activity"/>
    <property type="evidence" value="ECO:0007669"/>
    <property type="project" value="UniProtKB-KW"/>
</dbReference>
<proteinExistence type="inferred from homology"/>
<keyword evidence="5" id="KW-0804">Transcription</keyword>
<dbReference type="AlphaFoldDB" id="A0A290QA85"/>
<dbReference type="PANTHER" id="PTHR43133">
    <property type="entry name" value="RNA POLYMERASE ECF-TYPE SIGMA FACTO"/>
    <property type="match status" value="1"/>
</dbReference>
<gene>
    <name evidence="8" type="ORF">CMV30_17330</name>
</gene>
<dbReference type="GO" id="GO:0003677">
    <property type="term" value="F:DNA binding"/>
    <property type="evidence" value="ECO:0007669"/>
    <property type="project" value="UniProtKB-KW"/>
</dbReference>
<dbReference type="InterPro" id="IPR014284">
    <property type="entry name" value="RNA_pol_sigma-70_dom"/>
</dbReference>
<dbReference type="SUPFAM" id="SSF88659">
    <property type="entry name" value="Sigma3 and sigma4 domains of RNA polymerase sigma factors"/>
    <property type="match status" value="1"/>
</dbReference>
<feature type="compositionally biased region" description="Basic and acidic residues" evidence="6">
    <location>
        <begin position="8"/>
        <end position="20"/>
    </location>
</feature>
<dbReference type="Pfam" id="PF04542">
    <property type="entry name" value="Sigma70_r2"/>
    <property type="match status" value="1"/>
</dbReference>
<keyword evidence="2" id="KW-0805">Transcription regulation</keyword>
<evidence type="ECO:0000259" key="7">
    <source>
        <dbReference type="Pfam" id="PF04542"/>
    </source>
</evidence>
<dbReference type="SUPFAM" id="SSF88946">
    <property type="entry name" value="Sigma2 domain of RNA polymerase sigma factors"/>
    <property type="match status" value="1"/>
</dbReference>
<dbReference type="InterPro" id="IPR007627">
    <property type="entry name" value="RNA_pol_sigma70_r2"/>
</dbReference>
<protein>
    <submittedName>
        <fullName evidence="8">RNA polymerase subunit sigma-70</fullName>
    </submittedName>
</protein>
<comment type="similarity">
    <text evidence="1">Belongs to the sigma-70 factor family. ECF subfamily.</text>
</comment>
<dbReference type="GO" id="GO:0006352">
    <property type="term" value="P:DNA-templated transcription initiation"/>
    <property type="evidence" value="ECO:0007669"/>
    <property type="project" value="InterPro"/>
</dbReference>
<feature type="region of interest" description="Disordered" evidence="6">
    <location>
        <begin position="1"/>
        <end position="32"/>
    </location>
</feature>
<evidence type="ECO:0000256" key="6">
    <source>
        <dbReference type="SAM" id="MobiDB-lite"/>
    </source>
</evidence>
<accession>A0A290QA85</accession>